<keyword evidence="2" id="KW-1185">Reference proteome</keyword>
<gene>
    <name evidence="1" type="ORF">GCM10011343_27950</name>
</gene>
<organism evidence="1 2">
    <name type="scientific">Flavobacterium orientale</name>
    <dbReference type="NCBI Taxonomy" id="1756020"/>
    <lineage>
        <taxon>Bacteria</taxon>
        <taxon>Pseudomonadati</taxon>
        <taxon>Bacteroidota</taxon>
        <taxon>Flavobacteriia</taxon>
        <taxon>Flavobacteriales</taxon>
        <taxon>Flavobacteriaceae</taxon>
        <taxon>Flavobacterium</taxon>
    </lineage>
</organism>
<evidence type="ECO:0000313" key="2">
    <source>
        <dbReference type="Proteomes" id="UP000625735"/>
    </source>
</evidence>
<reference evidence="1" key="1">
    <citation type="journal article" date="2014" name="Int. J. Syst. Evol. Microbiol.">
        <title>Complete genome sequence of Corynebacterium casei LMG S-19264T (=DSM 44701T), isolated from a smear-ripened cheese.</title>
        <authorList>
            <consortium name="US DOE Joint Genome Institute (JGI-PGF)"/>
            <person name="Walter F."/>
            <person name="Albersmeier A."/>
            <person name="Kalinowski J."/>
            <person name="Ruckert C."/>
        </authorList>
    </citation>
    <scope>NUCLEOTIDE SEQUENCE</scope>
    <source>
        <strain evidence="1">CGMCC 1.12506</strain>
    </source>
</reference>
<sequence>MANLTDVEKHYLITDNGNKKFYLIDFIKENQERGKLGEIPMVVVDGKPVTYHYKELNEKIGISKNDIKRIEIMESEKSIPLFGNAGKFGVVQVYTY</sequence>
<accession>A0A917DH61</accession>
<reference evidence="1" key="2">
    <citation type="submission" date="2020-09" db="EMBL/GenBank/DDBJ databases">
        <authorList>
            <person name="Sun Q."/>
            <person name="Zhou Y."/>
        </authorList>
    </citation>
    <scope>NUCLEOTIDE SEQUENCE</scope>
    <source>
        <strain evidence="1">CGMCC 1.12506</strain>
    </source>
</reference>
<name>A0A917DH61_9FLAO</name>
<proteinExistence type="predicted"/>
<dbReference type="AlphaFoldDB" id="A0A917DH61"/>
<evidence type="ECO:0000313" key="1">
    <source>
        <dbReference type="EMBL" id="GGD36529.1"/>
    </source>
</evidence>
<protein>
    <submittedName>
        <fullName evidence="1">Uncharacterized protein</fullName>
    </submittedName>
</protein>
<dbReference type="EMBL" id="BMFG01000020">
    <property type="protein sequence ID" value="GGD36529.1"/>
    <property type="molecule type" value="Genomic_DNA"/>
</dbReference>
<comment type="caution">
    <text evidence="1">The sequence shown here is derived from an EMBL/GenBank/DDBJ whole genome shotgun (WGS) entry which is preliminary data.</text>
</comment>
<dbReference type="Proteomes" id="UP000625735">
    <property type="component" value="Unassembled WGS sequence"/>
</dbReference>